<dbReference type="PIRSF" id="PIRSF000148">
    <property type="entry name" value="ASA_dh"/>
    <property type="match status" value="1"/>
</dbReference>
<evidence type="ECO:0000256" key="1">
    <source>
        <dbReference type="ARBA" id="ARBA00010584"/>
    </source>
</evidence>
<evidence type="ECO:0000313" key="11">
    <source>
        <dbReference type="Proteomes" id="UP000065473"/>
    </source>
</evidence>
<dbReference type="InterPro" id="IPR005676">
    <property type="entry name" value="Asp_semi-ald_DH_pep-lack"/>
</dbReference>
<dbReference type="EMBL" id="CP013694">
    <property type="protein sequence ID" value="ALU30410.1"/>
    <property type="molecule type" value="Genomic_DNA"/>
</dbReference>
<evidence type="ECO:0000256" key="4">
    <source>
        <dbReference type="ARBA" id="ARBA00052213"/>
    </source>
</evidence>
<dbReference type="InterPro" id="IPR012280">
    <property type="entry name" value="Semialdhyde_DH_dimer_dom"/>
</dbReference>
<dbReference type="FunFam" id="3.40.50.720:FF:000411">
    <property type="entry name" value="Aspartate-semialdehyde dehydrogenase"/>
    <property type="match status" value="1"/>
</dbReference>
<dbReference type="PANTHER" id="PTHR46718:SF1">
    <property type="entry name" value="ASPARTATE-SEMIALDEHYDE DEHYDROGENASE"/>
    <property type="match status" value="1"/>
</dbReference>
<evidence type="ECO:0000313" key="10">
    <source>
        <dbReference type="Proteomes" id="UP000060043"/>
    </source>
</evidence>
<dbReference type="InterPro" id="IPR000534">
    <property type="entry name" value="Semialdehyde_DH_NAD-bd"/>
</dbReference>
<dbReference type="Proteomes" id="UP000065473">
    <property type="component" value="Chromosome"/>
</dbReference>
<dbReference type="EMBL" id="CP013695">
    <property type="protein sequence ID" value="ALU31131.1"/>
    <property type="molecule type" value="Genomic_DNA"/>
</dbReference>
<dbReference type="Gene3D" id="3.30.360.10">
    <property type="entry name" value="Dihydrodipicolinate Reductase, domain 2"/>
    <property type="match status" value="1"/>
</dbReference>
<sequence length="350" mass="38591">MVDKLKVSLLGSTGMVGQKMVKILANHPYLELVKVSASPNKVGKRYQDSVKWIETGDIPENIRNLPVVSTSYEDHKDVDVVLSALPNDIAEGAELELVKNGKIVISNASPYRMDPDVPLINPEVNWEHLELLKAQQQRKGWKGLLIKNPNCTAAILSMPIKPLLEIATKSKILITTLQSVSGAGYNGLSFMAMDGNVIPYIKGEEDKIAKELTKLNGKVINQKLEPANLDVTATTIRVPIKVGHMGVINLITDQKVSIEEIKYALKNFKSLPQQKRLPTAPKTPLIVREEEDRPQPMIDVIAENGMAVSVGRVRYENNVLRLVILGDNLIRGAAGITVLTVELMKELGYI</sequence>
<dbReference type="STRING" id="1435377.SUSAZ_06750"/>
<keyword evidence="2" id="KW-0521">NADP</keyword>
<dbReference type="NCBIfam" id="NF006416">
    <property type="entry name" value="PRK08664.1"/>
    <property type="match status" value="1"/>
</dbReference>
<evidence type="ECO:0000256" key="5">
    <source>
        <dbReference type="ARBA" id="ARBA00067001"/>
    </source>
</evidence>
<dbReference type="Pfam" id="PF01118">
    <property type="entry name" value="Semialdhyde_dh"/>
    <property type="match status" value="1"/>
</dbReference>
<dbReference type="InterPro" id="IPR036291">
    <property type="entry name" value="NAD(P)-bd_dom_sf"/>
</dbReference>
<dbReference type="PANTHER" id="PTHR46718">
    <property type="entry name" value="ASPARTATE-SEMIALDEHYDE DEHYDROGENASE"/>
    <property type="match status" value="1"/>
</dbReference>
<keyword evidence="3" id="KW-0560">Oxidoreductase</keyword>
<organism evidence="9 10">
    <name type="scientific">Sulfolobus acidocaldarius</name>
    <dbReference type="NCBI Taxonomy" id="2285"/>
    <lineage>
        <taxon>Archaea</taxon>
        <taxon>Thermoproteota</taxon>
        <taxon>Thermoprotei</taxon>
        <taxon>Sulfolobales</taxon>
        <taxon>Sulfolobaceae</taxon>
        <taxon>Sulfolobus</taxon>
    </lineage>
</organism>
<dbReference type="OMA" id="SHNTKMG"/>
<dbReference type="GO" id="GO:0009086">
    <property type="term" value="P:methionine biosynthetic process"/>
    <property type="evidence" value="ECO:0007669"/>
    <property type="project" value="UniProtKB-ARBA"/>
</dbReference>
<evidence type="ECO:0000256" key="2">
    <source>
        <dbReference type="ARBA" id="ARBA00022857"/>
    </source>
</evidence>
<dbReference type="Pfam" id="PF02774">
    <property type="entry name" value="Semialdhyde_dhC"/>
    <property type="match status" value="1"/>
</dbReference>
<dbReference type="GeneID" id="14551910"/>
<reference evidence="10 11" key="1">
    <citation type="submission" date="2015-12" db="EMBL/GenBank/DDBJ databases">
        <title>A stable core within a dynamic pangenome in Sulfolobus acidocaldarius.</title>
        <authorList>
            <person name="Anderson R."/>
            <person name="Kouris A."/>
            <person name="Seward C."/>
            <person name="Campbell K."/>
            <person name="Whitaker R."/>
        </authorList>
    </citation>
    <scope>NUCLEOTIDE SEQUENCE [LARGE SCALE GENOMIC DNA]</scope>
    <source>
        <strain evidence="8 11">GG12-C01-09</strain>
        <strain evidence="9 10">NG05B_CO5_07</strain>
    </source>
</reference>
<dbReference type="OrthoDB" id="38238at2157"/>
<dbReference type="GO" id="GO:0051287">
    <property type="term" value="F:NAD binding"/>
    <property type="evidence" value="ECO:0007669"/>
    <property type="project" value="InterPro"/>
</dbReference>
<evidence type="ECO:0000256" key="6">
    <source>
        <dbReference type="PIRSR" id="PIRSR000148-1"/>
    </source>
</evidence>
<gene>
    <name evidence="8" type="ORF">ATY89_10960</name>
    <name evidence="9" type="ORF">ATZ20_02515</name>
</gene>
<evidence type="ECO:0000313" key="9">
    <source>
        <dbReference type="EMBL" id="ALU31131.1"/>
    </source>
</evidence>
<dbReference type="GO" id="GO:0050661">
    <property type="term" value="F:NADP binding"/>
    <property type="evidence" value="ECO:0007669"/>
    <property type="project" value="InterPro"/>
</dbReference>
<comment type="catalytic activity">
    <reaction evidence="4">
        <text>3-oxopropanoate + NADP(+) + CoA = malonyl-CoA + NADPH + H(+)</text>
        <dbReference type="Rhea" id="RHEA:26446"/>
        <dbReference type="ChEBI" id="CHEBI:15378"/>
        <dbReference type="ChEBI" id="CHEBI:33190"/>
        <dbReference type="ChEBI" id="CHEBI:57287"/>
        <dbReference type="ChEBI" id="CHEBI:57384"/>
        <dbReference type="ChEBI" id="CHEBI:57783"/>
        <dbReference type="ChEBI" id="CHEBI:58349"/>
        <dbReference type="EC" id="1.2.1.75"/>
    </reaction>
</comment>
<dbReference type="AlphaFoldDB" id="A0A0U3FLC4"/>
<name>A0A0U3FLC4_9CREN</name>
<dbReference type="PaxDb" id="1435377-SUSAZ_06750"/>
<comment type="similarity">
    <text evidence="1">Belongs to the aspartate-semialdehyde dehydrogenase family.</text>
</comment>
<dbReference type="CDD" id="cd18130">
    <property type="entry name" value="ASADH_C_arch_fung_like"/>
    <property type="match status" value="1"/>
</dbReference>
<dbReference type="RefSeq" id="WP_011278243.1">
    <property type="nucleotide sequence ID" value="NZ_BHWZ01000003.1"/>
</dbReference>
<dbReference type="SUPFAM" id="SSF55347">
    <property type="entry name" value="Glyceraldehyde-3-phosphate dehydrogenase-like, C-terminal domain"/>
    <property type="match status" value="1"/>
</dbReference>
<protein>
    <recommendedName>
        <fullName evidence="5">malonyl CoA reductase (malonate semialdehyde-forming)</fullName>
        <ecNumber evidence="5">1.2.1.75</ecNumber>
    </recommendedName>
</protein>
<evidence type="ECO:0000256" key="3">
    <source>
        <dbReference type="ARBA" id="ARBA00023002"/>
    </source>
</evidence>
<feature type="active site" description="Acyl-thioester intermediate" evidence="6">
    <location>
        <position position="151"/>
    </location>
</feature>
<feature type="domain" description="Semialdehyde dehydrogenase NAD-binding" evidence="7">
    <location>
        <begin position="6"/>
        <end position="132"/>
    </location>
</feature>
<dbReference type="CDD" id="cd02315">
    <property type="entry name" value="ScASADH_like_N"/>
    <property type="match status" value="1"/>
</dbReference>
<dbReference type="GO" id="GO:0046983">
    <property type="term" value="F:protein dimerization activity"/>
    <property type="evidence" value="ECO:0007669"/>
    <property type="project" value="InterPro"/>
</dbReference>
<dbReference type="SUPFAM" id="SSF51735">
    <property type="entry name" value="NAD(P)-binding Rossmann-fold domains"/>
    <property type="match status" value="1"/>
</dbReference>
<dbReference type="Proteomes" id="UP000060043">
    <property type="component" value="Chromosome"/>
</dbReference>
<proteinExistence type="inferred from homology"/>
<feature type="active site" description="Proton acceptor" evidence="6">
    <location>
        <position position="244"/>
    </location>
</feature>
<dbReference type="GO" id="GO:0009088">
    <property type="term" value="P:threonine biosynthetic process"/>
    <property type="evidence" value="ECO:0007669"/>
    <property type="project" value="TreeGrafter"/>
</dbReference>
<evidence type="ECO:0000259" key="7">
    <source>
        <dbReference type="SMART" id="SM00859"/>
    </source>
</evidence>
<dbReference type="EC" id="1.2.1.75" evidence="5"/>
<accession>A0A0U3FLC4</accession>
<dbReference type="InterPro" id="IPR051823">
    <property type="entry name" value="ASADH-related"/>
</dbReference>
<dbReference type="SMART" id="SM00859">
    <property type="entry name" value="Semialdhyde_dh"/>
    <property type="match status" value="1"/>
</dbReference>
<dbReference type="NCBIfam" id="TIGR00978">
    <property type="entry name" value="asd_EA"/>
    <property type="match status" value="1"/>
</dbReference>
<evidence type="ECO:0000313" key="8">
    <source>
        <dbReference type="EMBL" id="ALU30410.1"/>
    </source>
</evidence>
<dbReference type="GO" id="GO:0004073">
    <property type="term" value="F:aspartate-semialdehyde dehydrogenase activity"/>
    <property type="evidence" value="ECO:0007669"/>
    <property type="project" value="TreeGrafter"/>
</dbReference>
<dbReference type="Gene3D" id="3.40.50.720">
    <property type="entry name" value="NAD(P)-binding Rossmann-like Domain"/>
    <property type="match status" value="1"/>
</dbReference>